<evidence type="ECO:0000313" key="2">
    <source>
        <dbReference type="Proteomes" id="UP001280121"/>
    </source>
</evidence>
<accession>A0AAD9WXS0</accession>
<dbReference type="Proteomes" id="UP001280121">
    <property type="component" value="Unassembled WGS sequence"/>
</dbReference>
<sequence length="129" mass="14421">MANSGTQEPLENNSLLKFAVVNNEDIVAGSRWGLANRKRPHDGRVEFGDLLDRKSARIRRIMAAFQRLQQARVSRFVNGLKPMVEDEDGAFSRSMKWSWALDLVSSQHRIAPDCATDLGLCHVQGVISS</sequence>
<comment type="caution">
    <text evidence="1">The sequence shown here is derived from an EMBL/GenBank/DDBJ whole genome shotgun (WGS) entry which is preliminary data.</text>
</comment>
<organism evidence="1 2">
    <name type="scientific">Dipteronia dyeriana</name>
    <dbReference type="NCBI Taxonomy" id="168575"/>
    <lineage>
        <taxon>Eukaryota</taxon>
        <taxon>Viridiplantae</taxon>
        <taxon>Streptophyta</taxon>
        <taxon>Embryophyta</taxon>
        <taxon>Tracheophyta</taxon>
        <taxon>Spermatophyta</taxon>
        <taxon>Magnoliopsida</taxon>
        <taxon>eudicotyledons</taxon>
        <taxon>Gunneridae</taxon>
        <taxon>Pentapetalae</taxon>
        <taxon>rosids</taxon>
        <taxon>malvids</taxon>
        <taxon>Sapindales</taxon>
        <taxon>Sapindaceae</taxon>
        <taxon>Hippocastanoideae</taxon>
        <taxon>Acereae</taxon>
        <taxon>Dipteronia</taxon>
    </lineage>
</organism>
<dbReference type="AlphaFoldDB" id="A0AAD9WXS0"/>
<name>A0AAD9WXS0_9ROSI</name>
<gene>
    <name evidence="1" type="ORF">Ddye_021487</name>
</gene>
<evidence type="ECO:0000313" key="1">
    <source>
        <dbReference type="EMBL" id="KAK2646292.1"/>
    </source>
</evidence>
<protein>
    <submittedName>
        <fullName evidence="1">Uncharacterized protein</fullName>
    </submittedName>
</protein>
<proteinExistence type="predicted"/>
<dbReference type="EMBL" id="JANJYI010000006">
    <property type="protein sequence ID" value="KAK2646292.1"/>
    <property type="molecule type" value="Genomic_DNA"/>
</dbReference>
<keyword evidence="2" id="KW-1185">Reference proteome</keyword>
<reference evidence="1" key="1">
    <citation type="journal article" date="2023" name="Plant J.">
        <title>Genome sequences and population genomics provide insights into the demographic history, inbreeding, and mutation load of two 'living fossil' tree species of Dipteronia.</title>
        <authorList>
            <person name="Feng Y."/>
            <person name="Comes H.P."/>
            <person name="Chen J."/>
            <person name="Zhu S."/>
            <person name="Lu R."/>
            <person name="Zhang X."/>
            <person name="Li P."/>
            <person name="Qiu J."/>
            <person name="Olsen K.M."/>
            <person name="Qiu Y."/>
        </authorList>
    </citation>
    <scope>NUCLEOTIDE SEQUENCE</scope>
    <source>
        <strain evidence="1">KIB01</strain>
    </source>
</reference>